<reference evidence="4" key="1">
    <citation type="submission" date="2018-11" db="EMBL/GenBank/DDBJ databases">
        <authorList>
            <person name="Grassa J C."/>
        </authorList>
    </citation>
    <scope>NUCLEOTIDE SEQUENCE [LARGE SCALE GENOMIC DNA]</scope>
</reference>
<dbReference type="PANTHER" id="PTHR31286">
    <property type="entry name" value="GLYCINE-RICH CELL WALL STRUCTURAL PROTEIN 1.8-LIKE"/>
    <property type="match status" value="1"/>
</dbReference>
<dbReference type="Proteomes" id="UP000596661">
    <property type="component" value="Chromosome 8"/>
</dbReference>
<feature type="domain" description="Zinc knuckle CX2CX4HX4C" evidence="3">
    <location>
        <begin position="180"/>
        <end position="222"/>
    </location>
</feature>
<dbReference type="InterPro" id="IPR025836">
    <property type="entry name" value="Zn_knuckle_CX2CX4HX4C"/>
</dbReference>
<protein>
    <recommendedName>
        <fullName evidence="6">DUF4283 domain-containing protein</fullName>
    </recommendedName>
</protein>
<accession>A0A803QC60</accession>
<name>A0A803QC60_CANSA</name>
<dbReference type="Pfam" id="PF14111">
    <property type="entry name" value="DUF4283"/>
    <property type="match status" value="1"/>
</dbReference>
<keyword evidence="5" id="KW-1185">Reference proteome</keyword>
<dbReference type="Gramene" id="evm.model.08.722">
    <property type="protein sequence ID" value="cds.evm.model.08.722"/>
    <property type="gene ID" value="evm.TU.08.722"/>
</dbReference>
<dbReference type="EMBL" id="UZAU01000690">
    <property type="status" value="NOT_ANNOTATED_CDS"/>
    <property type="molecule type" value="Genomic_DNA"/>
</dbReference>
<feature type="domain" description="DUF4283" evidence="2">
    <location>
        <begin position="37"/>
        <end position="112"/>
    </location>
</feature>
<evidence type="ECO:0000259" key="3">
    <source>
        <dbReference type="Pfam" id="PF14392"/>
    </source>
</evidence>
<dbReference type="EnsemblPlants" id="evm.model.08.722">
    <property type="protein sequence ID" value="cds.evm.model.08.722"/>
    <property type="gene ID" value="evm.TU.08.722"/>
</dbReference>
<evidence type="ECO:0000313" key="4">
    <source>
        <dbReference type="EnsemblPlants" id="cds.evm.model.08.722"/>
    </source>
</evidence>
<reference evidence="4" key="2">
    <citation type="submission" date="2021-03" db="UniProtKB">
        <authorList>
            <consortium name="EnsemblPlants"/>
        </authorList>
    </citation>
    <scope>IDENTIFICATION</scope>
</reference>
<dbReference type="AlphaFoldDB" id="A0A803QC60"/>
<evidence type="ECO:0000256" key="1">
    <source>
        <dbReference type="SAM" id="MobiDB-lite"/>
    </source>
</evidence>
<sequence>MMEDLGNRWADLNVDDEEDAGFMFDQVEGLMDDFDARWCLVGRLLSDKLIDFDSVRNIMGSLWRPGNGMYVKELETNKYLFQFFHEVDINRALEGTPWTFNKIPLIIKRLREGDNPRLCVLNTMEIWVQVYDLQVGFKSEHVLRVVGAYIGKFVSFCPKNFTRIWRFYFRVRVLIHIDRSLKRRMKIYKSNEEWYWANFKYERVPRFCFICGVIGHSEKFCHRLFEESLDSIVKSYGLFMKAPDRKQHRQIGARDFRGKGGYGLDKNQGENGGIDINEPISGSKFKFQK</sequence>
<evidence type="ECO:0008006" key="6">
    <source>
        <dbReference type="Google" id="ProtNLM"/>
    </source>
</evidence>
<feature type="region of interest" description="Disordered" evidence="1">
    <location>
        <begin position="259"/>
        <end position="289"/>
    </location>
</feature>
<proteinExistence type="predicted"/>
<dbReference type="OMA" id="HEVDINR"/>
<evidence type="ECO:0000313" key="5">
    <source>
        <dbReference type="Proteomes" id="UP000596661"/>
    </source>
</evidence>
<evidence type="ECO:0000259" key="2">
    <source>
        <dbReference type="Pfam" id="PF14111"/>
    </source>
</evidence>
<dbReference type="InterPro" id="IPR040256">
    <property type="entry name" value="At4g02000-like"/>
</dbReference>
<organism evidence="4 5">
    <name type="scientific">Cannabis sativa</name>
    <name type="common">Hemp</name>
    <name type="synonym">Marijuana</name>
    <dbReference type="NCBI Taxonomy" id="3483"/>
    <lineage>
        <taxon>Eukaryota</taxon>
        <taxon>Viridiplantae</taxon>
        <taxon>Streptophyta</taxon>
        <taxon>Embryophyta</taxon>
        <taxon>Tracheophyta</taxon>
        <taxon>Spermatophyta</taxon>
        <taxon>Magnoliopsida</taxon>
        <taxon>eudicotyledons</taxon>
        <taxon>Gunneridae</taxon>
        <taxon>Pentapetalae</taxon>
        <taxon>rosids</taxon>
        <taxon>fabids</taxon>
        <taxon>Rosales</taxon>
        <taxon>Cannabaceae</taxon>
        <taxon>Cannabis</taxon>
    </lineage>
</organism>
<dbReference type="PANTHER" id="PTHR31286:SF183">
    <property type="entry name" value="CCHC-TYPE DOMAIN-CONTAINING PROTEIN"/>
    <property type="match status" value="1"/>
</dbReference>
<dbReference type="Pfam" id="PF14392">
    <property type="entry name" value="zf-CCHC_4"/>
    <property type="match status" value="1"/>
</dbReference>
<dbReference type="InterPro" id="IPR025558">
    <property type="entry name" value="DUF4283"/>
</dbReference>